<evidence type="ECO:0000256" key="1">
    <source>
        <dbReference type="SAM" id="Coils"/>
    </source>
</evidence>
<dbReference type="Proteomes" id="UP000886523">
    <property type="component" value="Unassembled WGS sequence"/>
</dbReference>
<accession>A0A9P6APE5</accession>
<proteinExistence type="predicted"/>
<feature type="non-terminal residue" evidence="3">
    <location>
        <position position="374"/>
    </location>
</feature>
<evidence type="ECO:0000313" key="4">
    <source>
        <dbReference type="Proteomes" id="UP000886523"/>
    </source>
</evidence>
<gene>
    <name evidence="3" type="ORF">BS47DRAFT_1348996</name>
</gene>
<name>A0A9P6APE5_9AGAM</name>
<sequence length="374" mass="42689">MNLNTLTRSLTTIIPASVEASNSHLLKYTNLWTIELWRQHAFKCQKLVESYELLEIRLFKNEYNVEHEFLIGMFKSPEEVLFITVERSAQYSNLDHKATMNDIIKVMNQGRIQDEGNRSNRSSSSSSRSLGTVPADDMVLVIRGPATFDDAVERFMKRKISRYSHSTYLLRGSMKFATSESNVPSSSSPSSPSDTRATPLVPNLMHFSYAAIAAHRTRLHYTPTGQNCYWYANAILFILKEKFPPTEPFTVHDTVGTWSFGLFKVSLGSLQRMDYEALIDEYNVCVVEQSGVMKKKTPEQVWEEQQREQRRELERQQLELLIFDAEAKTAEAEARVEAERANAEAERANAEARVEAERAKAEARVEAAEARIET</sequence>
<dbReference type="AlphaFoldDB" id="A0A9P6APE5"/>
<feature type="coiled-coil region" evidence="1">
    <location>
        <begin position="299"/>
        <end position="373"/>
    </location>
</feature>
<keyword evidence="4" id="KW-1185">Reference proteome</keyword>
<feature type="compositionally biased region" description="Low complexity" evidence="2">
    <location>
        <begin position="119"/>
        <end position="129"/>
    </location>
</feature>
<dbReference type="EMBL" id="MU129033">
    <property type="protein sequence ID" value="KAF9509517.1"/>
    <property type="molecule type" value="Genomic_DNA"/>
</dbReference>
<evidence type="ECO:0000256" key="2">
    <source>
        <dbReference type="SAM" id="MobiDB-lite"/>
    </source>
</evidence>
<organism evidence="3 4">
    <name type="scientific">Hydnum rufescens UP504</name>
    <dbReference type="NCBI Taxonomy" id="1448309"/>
    <lineage>
        <taxon>Eukaryota</taxon>
        <taxon>Fungi</taxon>
        <taxon>Dikarya</taxon>
        <taxon>Basidiomycota</taxon>
        <taxon>Agaricomycotina</taxon>
        <taxon>Agaricomycetes</taxon>
        <taxon>Cantharellales</taxon>
        <taxon>Hydnaceae</taxon>
        <taxon>Hydnum</taxon>
    </lineage>
</organism>
<protein>
    <submittedName>
        <fullName evidence="3">Uncharacterized protein</fullName>
    </submittedName>
</protein>
<comment type="caution">
    <text evidence="3">The sequence shown here is derived from an EMBL/GenBank/DDBJ whole genome shotgun (WGS) entry which is preliminary data.</text>
</comment>
<reference evidence="3" key="1">
    <citation type="journal article" date="2020" name="Nat. Commun.">
        <title>Large-scale genome sequencing of mycorrhizal fungi provides insights into the early evolution of symbiotic traits.</title>
        <authorList>
            <person name="Miyauchi S."/>
            <person name="Kiss E."/>
            <person name="Kuo A."/>
            <person name="Drula E."/>
            <person name="Kohler A."/>
            <person name="Sanchez-Garcia M."/>
            <person name="Morin E."/>
            <person name="Andreopoulos B."/>
            <person name="Barry K.W."/>
            <person name="Bonito G."/>
            <person name="Buee M."/>
            <person name="Carver A."/>
            <person name="Chen C."/>
            <person name="Cichocki N."/>
            <person name="Clum A."/>
            <person name="Culley D."/>
            <person name="Crous P.W."/>
            <person name="Fauchery L."/>
            <person name="Girlanda M."/>
            <person name="Hayes R.D."/>
            <person name="Keri Z."/>
            <person name="LaButti K."/>
            <person name="Lipzen A."/>
            <person name="Lombard V."/>
            <person name="Magnuson J."/>
            <person name="Maillard F."/>
            <person name="Murat C."/>
            <person name="Nolan M."/>
            <person name="Ohm R.A."/>
            <person name="Pangilinan J."/>
            <person name="Pereira M.F."/>
            <person name="Perotto S."/>
            <person name="Peter M."/>
            <person name="Pfister S."/>
            <person name="Riley R."/>
            <person name="Sitrit Y."/>
            <person name="Stielow J.B."/>
            <person name="Szollosi G."/>
            <person name="Zifcakova L."/>
            <person name="Stursova M."/>
            <person name="Spatafora J.W."/>
            <person name="Tedersoo L."/>
            <person name="Vaario L.M."/>
            <person name="Yamada A."/>
            <person name="Yan M."/>
            <person name="Wang P."/>
            <person name="Xu J."/>
            <person name="Bruns T."/>
            <person name="Baldrian P."/>
            <person name="Vilgalys R."/>
            <person name="Dunand C."/>
            <person name="Henrissat B."/>
            <person name="Grigoriev I.V."/>
            <person name="Hibbett D."/>
            <person name="Nagy L.G."/>
            <person name="Martin F.M."/>
        </authorList>
    </citation>
    <scope>NUCLEOTIDE SEQUENCE</scope>
    <source>
        <strain evidence="3">UP504</strain>
    </source>
</reference>
<feature type="region of interest" description="Disordered" evidence="2">
    <location>
        <begin position="110"/>
        <end position="132"/>
    </location>
</feature>
<evidence type="ECO:0000313" key="3">
    <source>
        <dbReference type="EMBL" id="KAF9509517.1"/>
    </source>
</evidence>
<keyword evidence="1" id="KW-0175">Coiled coil</keyword>